<dbReference type="InterPro" id="IPR037665">
    <property type="entry name" value="Nucleoporin_S59-like"/>
</dbReference>
<evidence type="ECO:0000256" key="8">
    <source>
        <dbReference type="SAM" id="MobiDB-lite"/>
    </source>
</evidence>
<feature type="domain" description="Peptidase S59" evidence="9">
    <location>
        <begin position="50"/>
        <end position="187"/>
    </location>
</feature>
<dbReference type="PANTHER" id="PTHR23198:SF26">
    <property type="entry name" value="NUCLEAR PORE COMPLEX PROTEIN NUP96"/>
    <property type="match status" value="1"/>
</dbReference>
<evidence type="ECO:0000313" key="11">
    <source>
        <dbReference type="Proteomes" id="UP001454036"/>
    </source>
</evidence>
<keyword evidence="6" id="KW-0906">Nuclear pore complex</keyword>
<dbReference type="GO" id="GO:0051028">
    <property type="term" value="P:mRNA transport"/>
    <property type="evidence" value="ECO:0007669"/>
    <property type="project" value="UniProtKB-KW"/>
</dbReference>
<dbReference type="GO" id="GO:0015031">
    <property type="term" value="P:protein transport"/>
    <property type="evidence" value="ECO:0007669"/>
    <property type="project" value="UniProtKB-KW"/>
</dbReference>
<keyword evidence="7" id="KW-0539">Nucleus</keyword>
<keyword evidence="2" id="KW-0813">Transport</keyword>
<evidence type="ECO:0000256" key="7">
    <source>
        <dbReference type="ARBA" id="ARBA00023242"/>
    </source>
</evidence>
<comment type="subcellular location">
    <subcellularLocation>
        <location evidence="1">Nucleus</location>
        <location evidence="1">Nuclear pore complex</location>
    </subcellularLocation>
</comment>
<dbReference type="PANTHER" id="PTHR23198">
    <property type="entry name" value="NUCLEOPORIN"/>
    <property type="match status" value="1"/>
</dbReference>
<evidence type="ECO:0000256" key="3">
    <source>
        <dbReference type="ARBA" id="ARBA00022816"/>
    </source>
</evidence>
<reference evidence="10 11" key="1">
    <citation type="submission" date="2024-01" db="EMBL/GenBank/DDBJ databases">
        <title>The complete chloroplast genome sequence of Lithospermum erythrorhizon: insights into the phylogenetic relationship among Boraginaceae species and the maternal lineages of purple gromwells.</title>
        <authorList>
            <person name="Okada T."/>
            <person name="Watanabe K."/>
        </authorList>
    </citation>
    <scope>NUCLEOTIDE SEQUENCE [LARGE SCALE GENOMIC DNA]</scope>
</reference>
<keyword evidence="5" id="KW-0811">Translocation</keyword>
<comment type="caution">
    <text evidence="10">The sequence shown here is derived from an EMBL/GenBank/DDBJ whole genome shotgun (WGS) entry which is preliminary data.</text>
</comment>
<dbReference type="SUPFAM" id="SSF82215">
    <property type="entry name" value="C-terminal autoproteolytic domain of nucleoporin nup98"/>
    <property type="match status" value="1"/>
</dbReference>
<evidence type="ECO:0000259" key="9">
    <source>
        <dbReference type="PROSITE" id="PS51434"/>
    </source>
</evidence>
<name>A0AAV3PG32_LITER</name>
<dbReference type="GO" id="GO:0017056">
    <property type="term" value="F:structural constituent of nuclear pore"/>
    <property type="evidence" value="ECO:0007669"/>
    <property type="project" value="InterPro"/>
</dbReference>
<dbReference type="PROSITE" id="PS51434">
    <property type="entry name" value="NUP_C"/>
    <property type="match status" value="1"/>
</dbReference>
<keyword evidence="11" id="KW-1185">Reference proteome</keyword>
<dbReference type="EMBL" id="BAABME010001634">
    <property type="protein sequence ID" value="GAA0150664.1"/>
    <property type="molecule type" value="Genomic_DNA"/>
</dbReference>
<dbReference type="InterPro" id="IPR007230">
    <property type="entry name" value="Nup98_auto-Pept-S59_dom"/>
</dbReference>
<evidence type="ECO:0000256" key="5">
    <source>
        <dbReference type="ARBA" id="ARBA00023010"/>
    </source>
</evidence>
<dbReference type="Gene3D" id="1.25.40.690">
    <property type="match status" value="1"/>
</dbReference>
<dbReference type="AlphaFoldDB" id="A0AAV3PG32"/>
<feature type="region of interest" description="Disordered" evidence="8">
    <location>
        <begin position="262"/>
        <end position="300"/>
    </location>
</feature>
<dbReference type="GO" id="GO:0005643">
    <property type="term" value="C:nuclear pore"/>
    <property type="evidence" value="ECO:0007669"/>
    <property type="project" value="UniProtKB-SubCell"/>
</dbReference>
<gene>
    <name evidence="10" type="ORF">LIER_09550</name>
</gene>
<evidence type="ECO:0000256" key="6">
    <source>
        <dbReference type="ARBA" id="ARBA00023132"/>
    </source>
</evidence>
<dbReference type="Proteomes" id="UP001454036">
    <property type="component" value="Unassembled WGS sequence"/>
</dbReference>
<proteinExistence type="predicted"/>
<dbReference type="InterPro" id="IPR036903">
    <property type="entry name" value="Nup98_auto-Pept-S59_dom_sf"/>
</dbReference>
<sequence length="1044" mass="117943">MEIEFGTFESNVVLNTQCKRRRIGVDGKDSNSLCDNVYYKIEDMLPCLKGEDYYTEPLLSELASRELINPGYMSRVRDFTVGRTGFGFVRFKGETDVRGLDLDRIVKFRRHEVCVYEDESEKPEVGEGLNKAAEVVLVLKIGALSSFGEDWLREMEGKLKERSESQGAKFASFDSVSGEWKFLVQHFSRFGLGDDDEDDIVMDDASPQEPHFVEMDGGDVLDIDEENALVELSVLPHSLPTHLGLDPVKMNQMKMLMFPDEEDGVEDMNDSPSLQRLPYNREASRSPLKQKSAHKPTPSLLSRKTPLACIEYKAGSFTSTSPGSILVAQQNKAIQLNAVKPEGFKLNINQQTPVSGSHSRNVVDAGLFMGRSFRVGWGPNGVLVHSGNPVGSSGYENVLSSVIKIEKVAIDRVVRDEENTTKDELVASCFDAPLTLHKELPHETEEVGMGPFKLKLQKLVCNTDILSEICRNYIEIVERQLDVPGLAAVSRIQFMHQALIWELIKVLFSSIRMNRQIKPLEADTEEEIMPEDEESSLVTDPEALSLIRRAQFSLWLQESVCHRVQEEVSSLNESSDLEHVFLLLTGRQLDDAVELAASRGDVRLACLLSQAGGSPVSRSDISRQLDLWRLNGMDFNFIEKERVRVLELLSGNILGSLHDINIDWKRFLGLLMWYQLSPDTSLPTIFNTYQQLLVEGKAPYPVPVYIDEGPAEDALNWQAGDRFDLTYYLMILYAKEGNQFLDLKTMFTAFSSTNDPLDYHMIWHQRAVLEAVGTFTSSDLHLLDMGLISQLLCLGQCHWAIYIVLHMPYREDYPYLQANLIREILFQYCETWSTQGIQQQFIEELGIPSAWLHEALAVYYNYYGDFSMALEHYLQCSNWQKAHSIFITSTAPSLFMSGKHSEIWRVVTIMEDHRSEIENWDLGGGIYVSFFLLRSSLQEESNTMNELVTLKNKNDACRDLVSCLNESLGVLKSKLPVDARVVYSKMAEEIGNLLLSDSGEDSTAEIQLSCFDTVFQGPLPEDHRSCRLQDAVSLFTAYLSGQAA</sequence>
<dbReference type="Gene3D" id="3.30.1610.10">
    <property type="entry name" value="Peptidase S59, nucleoporin"/>
    <property type="match status" value="1"/>
</dbReference>
<evidence type="ECO:0000256" key="1">
    <source>
        <dbReference type="ARBA" id="ARBA00004567"/>
    </source>
</evidence>
<dbReference type="FunFam" id="1.25.40.690:FF:000002">
    <property type="entry name" value="Nuclear pore complex protein NUP96"/>
    <property type="match status" value="1"/>
</dbReference>
<evidence type="ECO:0000256" key="2">
    <source>
        <dbReference type="ARBA" id="ARBA00022448"/>
    </source>
</evidence>
<accession>A0AAV3PG32</accession>
<organism evidence="10 11">
    <name type="scientific">Lithospermum erythrorhizon</name>
    <name type="common">Purple gromwell</name>
    <name type="synonym">Lithospermum officinale var. erythrorhizon</name>
    <dbReference type="NCBI Taxonomy" id="34254"/>
    <lineage>
        <taxon>Eukaryota</taxon>
        <taxon>Viridiplantae</taxon>
        <taxon>Streptophyta</taxon>
        <taxon>Embryophyta</taxon>
        <taxon>Tracheophyta</taxon>
        <taxon>Spermatophyta</taxon>
        <taxon>Magnoliopsida</taxon>
        <taxon>eudicotyledons</taxon>
        <taxon>Gunneridae</taxon>
        <taxon>Pentapetalae</taxon>
        <taxon>asterids</taxon>
        <taxon>lamiids</taxon>
        <taxon>Boraginales</taxon>
        <taxon>Boraginaceae</taxon>
        <taxon>Boraginoideae</taxon>
        <taxon>Lithospermeae</taxon>
        <taxon>Lithospermum</taxon>
    </lineage>
</organism>
<protein>
    <submittedName>
        <fullName evidence="10">Transporter</fullName>
    </submittedName>
</protein>
<keyword evidence="3" id="KW-0509">mRNA transport</keyword>
<dbReference type="Pfam" id="PF04096">
    <property type="entry name" value="Nucleoporin2"/>
    <property type="match status" value="1"/>
</dbReference>
<evidence type="ECO:0000313" key="10">
    <source>
        <dbReference type="EMBL" id="GAA0150664.1"/>
    </source>
</evidence>
<evidence type="ECO:0000256" key="4">
    <source>
        <dbReference type="ARBA" id="ARBA00022927"/>
    </source>
</evidence>
<dbReference type="Pfam" id="PF12110">
    <property type="entry name" value="Nup96"/>
    <property type="match status" value="1"/>
</dbReference>
<dbReference type="InterPro" id="IPR021967">
    <property type="entry name" value="Nup98_C"/>
</dbReference>
<keyword evidence="4" id="KW-0653">Protein transport</keyword>